<protein>
    <submittedName>
        <fullName evidence="2">(northern house mosquito) hypothetical protein</fullName>
    </submittedName>
</protein>
<dbReference type="AlphaFoldDB" id="A0A8D8BIK2"/>
<name>A0A8D8BIK2_CULPI</name>
<feature type="compositionally biased region" description="Polar residues" evidence="1">
    <location>
        <begin position="129"/>
        <end position="138"/>
    </location>
</feature>
<evidence type="ECO:0000256" key="1">
    <source>
        <dbReference type="SAM" id="MobiDB-lite"/>
    </source>
</evidence>
<dbReference type="EMBL" id="HBUE01074284">
    <property type="protein sequence ID" value="CAG6474217.1"/>
    <property type="molecule type" value="Transcribed_RNA"/>
</dbReference>
<feature type="region of interest" description="Disordered" evidence="1">
    <location>
        <begin position="127"/>
        <end position="162"/>
    </location>
</feature>
<proteinExistence type="predicted"/>
<organism evidence="2">
    <name type="scientific">Culex pipiens</name>
    <name type="common">House mosquito</name>
    <dbReference type="NCBI Taxonomy" id="7175"/>
    <lineage>
        <taxon>Eukaryota</taxon>
        <taxon>Metazoa</taxon>
        <taxon>Ecdysozoa</taxon>
        <taxon>Arthropoda</taxon>
        <taxon>Hexapoda</taxon>
        <taxon>Insecta</taxon>
        <taxon>Pterygota</taxon>
        <taxon>Neoptera</taxon>
        <taxon>Endopterygota</taxon>
        <taxon>Diptera</taxon>
        <taxon>Nematocera</taxon>
        <taxon>Culicoidea</taxon>
        <taxon>Culicidae</taxon>
        <taxon>Culicinae</taxon>
        <taxon>Culicini</taxon>
        <taxon>Culex</taxon>
        <taxon>Culex</taxon>
    </lineage>
</organism>
<reference evidence="2" key="1">
    <citation type="submission" date="2021-05" db="EMBL/GenBank/DDBJ databases">
        <authorList>
            <person name="Alioto T."/>
            <person name="Alioto T."/>
            <person name="Gomez Garrido J."/>
        </authorList>
    </citation>
    <scope>NUCLEOTIDE SEQUENCE</scope>
</reference>
<sequence>MSSSCMWFPIRVSTNTQEARGRRSPRQFDRFTSTNQAGRTHPIPLLLLAVLQNVRRAGGIGTPLPRGTHGTTCLQQHTQQGLNSKRLLALRSSLPHGQALRQPHRIADGAEGDVQYLWQNRVPLRNHQAHATSHPSQKQELHLPGVRQGLRDQGRPGQARET</sequence>
<feature type="compositionally biased region" description="Basic and acidic residues" evidence="1">
    <location>
        <begin position="149"/>
        <end position="162"/>
    </location>
</feature>
<evidence type="ECO:0000313" key="2">
    <source>
        <dbReference type="EMBL" id="CAG6474217.1"/>
    </source>
</evidence>
<accession>A0A8D8BIK2</accession>